<dbReference type="AlphaFoldDB" id="A0A066WRG1"/>
<feature type="signal peptide" evidence="1">
    <location>
        <begin position="1"/>
        <end position="25"/>
    </location>
</feature>
<keyword evidence="3" id="KW-1185">Reference proteome</keyword>
<reference evidence="2 3" key="1">
    <citation type="submission" date="2014-05" db="EMBL/GenBank/DDBJ databases">
        <title>Draft genome sequence of a rare smut relative, Tilletiaria anomala UBC 951.</title>
        <authorList>
            <consortium name="DOE Joint Genome Institute"/>
            <person name="Toome M."/>
            <person name="Kuo A."/>
            <person name="Henrissat B."/>
            <person name="Lipzen A."/>
            <person name="Tritt A."/>
            <person name="Yoshinaga Y."/>
            <person name="Zane M."/>
            <person name="Barry K."/>
            <person name="Grigoriev I.V."/>
            <person name="Spatafora J.W."/>
            <person name="Aimea M.C."/>
        </authorList>
    </citation>
    <scope>NUCLEOTIDE SEQUENCE [LARGE SCALE GENOMIC DNA]</scope>
    <source>
        <strain evidence="2 3">UBC 951</strain>
    </source>
</reference>
<dbReference type="Proteomes" id="UP000027361">
    <property type="component" value="Unassembled WGS sequence"/>
</dbReference>
<keyword evidence="1" id="KW-0732">Signal</keyword>
<evidence type="ECO:0000313" key="3">
    <source>
        <dbReference type="Proteomes" id="UP000027361"/>
    </source>
</evidence>
<sequence length="246" mass="27505">MFCTLLGAGLIWIIVLPLHLVKVSAAMLSNEETDVRLGGRLRHGTEIESFTEIHMRTSSCRFLPFLASRSCRMPPRVNFKQALEVLGAWYRLVVGEWDPQGASNARIGARDKDFQMTYWPRIYARVSSHMEVECNQNRNSRCAGGFAQHGRNSPQLFSDLCEMCPPLFRVAGVATFNQRAQIHYNTTIQQILTAMTRIVQTPVPGQPGLYLASGPWALWERLVTRDATLSSHKGLISAAAAEDLSN</sequence>
<dbReference type="HOGENOM" id="CLU_1129741_0_0_1"/>
<dbReference type="EMBL" id="JMSN01000001">
    <property type="protein sequence ID" value="KDN53594.1"/>
    <property type="molecule type" value="Genomic_DNA"/>
</dbReference>
<dbReference type="GeneID" id="25267080"/>
<dbReference type="InParanoid" id="A0A066WRG1"/>
<accession>A0A066WRG1</accession>
<feature type="chain" id="PRO_5001629281" evidence="1">
    <location>
        <begin position="26"/>
        <end position="246"/>
    </location>
</feature>
<dbReference type="RefSeq" id="XP_013246448.1">
    <property type="nucleotide sequence ID" value="XM_013390994.1"/>
</dbReference>
<organism evidence="2 3">
    <name type="scientific">Tilletiaria anomala (strain ATCC 24038 / CBS 436.72 / UBC 951)</name>
    <dbReference type="NCBI Taxonomy" id="1037660"/>
    <lineage>
        <taxon>Eukaryota</taxon>
        <taxon>Fungi</taxon>
        <taxon>Dikarya</taxon>
        <taxon>Basidiomycota</taxon>
        <taxon>Ustilaginomycotina</taxon>
        <taxon>Exobasidiomycetes</taxon>
        <taxon>Georgefischeriales</taxon>
        <taxon>Tilletiariaceae</taxon>
        <taxon>Tilletiaria</taxon>
    </lineage>
</organism>
<protein>
    <submittedName>
        <fullName evidence="2">Uncharacterized protein</fullName>
    </submittedName>
</protein>
<gene>
    <name evidence="2" type="ORF">K437DRAFT_292233</name>
</gene>
<evidence type="ECO:0000256" key="1">
    <source>
        <dbReference type="SAM" id="SignalP"/>
    </source>
</evidence>
<proteinExistence type="predicted"/>
<evidence type="ECO:0000313" key="2">
    <source>
        <dbReference type="EMBL" id="KDN53594.1"/>
    </source>
</evidence>
<name>A0A066WRG1_TILAU</name>
<comment type="caution">
    <text evidence="2">The sequence shown here is derived from an EMBL/GenBank/DDBJ whole genome shotgun (WGS) entry which is preliminary data.</text>
</comment>